<evidence type="ECO:0000313" key="3">
    <source>
        <dbReference type="Proteomes" id="UP000800094"/>
    </source>
</evidence>
<keyword evidence="1" id="KW-0812">Transmembrane</keyword>
<dbReference type="RefSeq" id="XP_033684964.1">
    <property type="nucleotide sequence ID" value="XM_033821673.1"/>
</dbReference>
<sequence>MGALSSLLPDDYLKNPNTHLRNSGLAVSYFSHGLAAIVIYVFFWTEQTGYVTIYVIFSILQGFFDRIAMACMKYMCLKDGAPSAQLNGLTYAEACENHSYSSQEDGCLGPEELDREKRNSMVGRVGVTSEK</sequence>
<dbReference type="AlphaFoldDB" id="A0A6A6IK61"/>
<organism evidence="2 3">
    <name type="scientific">Trematosphaeria pertusa</name>
    <dbReference type="NCBI Taxonomy" id="390896"/>
    <lineage>
        <taxon>Eukaryota</taxon>
        <taxon>Fungi</taxon>
        <taxon>Dikarya</taxon>
        <taxon>Ascomycota</taxon>
        <taxon>Pezizomycotina</taxon>
        <taxon>Dothideomycetes</taxon>
        <taxon>Pleosporomycetidae</taxon>
        <taxon>Pleosporales</taxon>
        <taxon>Massarineae</taxon>
        <taxon>Trematosphaeriaceae</taxon>
        <taxon>Trematosphaeria</taxon>
    </lineage>
</organism>
<feature type="transmembrane region" description="Helical" evidence="1">
    <location>
        <begin position="24"/>
        <end position="43"/>
    </location>
</feature>
<dbReference type="Proteomes" id="UP000800094">
    <property type="component" value="Unassembled WGS sequence"/>
</dbReference>
<gene>
    <name evidence="2" type="ORF">BU26DRAFT_293067</name>
</gene>
<keyword evidence="1" id="KW-1133">Transmembrane helix</keyword>
<keyword evidence="1" id="KW-0472">Membrane</keyword>
<dbReference type="GeneID" id="54575003"/>
<feature type="transmembrane region" description="Helical" evidence="1">
    <location>
        <begin position="49"/>
        <end position="68"/>
    </location>
</feature>
<evidence type="ECO:0000256" key="1">
    <source>
        <dbReference type="SAM" id="Phobius"/>
    </source>
</evidence>
<keyword evidence="3" id="KW-1185">Reference proteome</keyword>
<name>A0A6A6IK61_9PLEO</name>
<evidence type="ECO:0000313" key="2">
    <source>
        <dbReference type="EMBL" id="KAF2249960.1"/>
    </source>
</evidence>
<proteinExistence type="predicted"/>
<dbReference type="EMBL" id="ML987194">
    <property type="protein sequence ID" value="KAF2249960.1"/>
    <property type="molecule type" value="Genomic_DNA"/>
</dbReference>
<accession>A0A6A6IK61</accession>
<protein>
    <submittedName>
        <fullName evidence="2">Uncharacterized protein</fullName>
    </submittedName>
</protein>
<reference evidence="2" key="1">
    <citation type="journal article" date="2020" name="Stud. Mycol.">
        <title>101 Dothideomycetes genomes: a test case for predicting lifestyles and emergence of pathogens.</title>
        <authorList>
            <person name="Haridas S."/>
            <person name="Albert R."/>
            <person name="Binder M."/>
            <person name="Bloem J."/>
            <person name="Labutti K."/>
            <person name="Salamov A."/>
            <person name="Andreopoulos B."/>
            <person name="Baker S."/>
            <person name="Barry K."/>
            <person name="Bills G."/>
            <person name="Bluhm B."/>
            <person name="Cannon C."/>
            <person name="Castanera R."/>
            <person name="Culley D."/>
            <person name="Daum C."/>
            <person name="Ezra D."/>
            <person name="Gonzalez J."/>
            <person name="Henrissat B."/>
            <person name="Kuo A."/>
            <person name="Liang C."/>
            <person name="Lipzen A."/>
            <person name="Lutzoni F."/>
            <person name="Magnuson J."/>
            <person name="Mondo S."/>
            <person name="Nolan M."/>
            <person name="Ohm R."/>
            <person name="Pangilinan J."/>
            <person name="Park H.-J."/>
            <person name="Ramirez L."/>
            <person name="Alfaro M."/>
            <person name="Sun H."/>
            <person name="Tritt A."/>
            <person name="Yoshinaga Y."/>
            <person name="Zwiers L.-H."/>
            <person name="Turgeon B."/>
            <person name="Goodwin S."/>
            <person name="Spatafora J."/>
            <person name="Crous P."/>
            <person name="Grigoriev I."/>
        </authorList>
    </citation>
    <scope>NUCLEOTIDE SEQUENCE</scope>
    <source>
        <strain evidence="2">CBS 122368</strain>
    </source>
</reference>